<dbReference type="OrthoDB" id="711827at2759"/>
<reference evidence="1" key="1">
    <citation type="submission" date="2020-07" db="EMBL/GenBank/DDBJ databases">
        <title>Genome sequence and genetic diversity analysis of an under-domesticated orphan crop, white fonio (Digitaria exilis).</title>
        <authorList>
            <person name="Bennetzen J.L."/>
            <person name="Chen S."/>
            <person name="Ma X."/>
            <person name="Wang X."/>
            <person name="Yssel A.E.J."/>
            <person name="Chaluvadi S.R."/>
            <person name="Johnson M."/>
            <person name="Gangashetty P."/>
            <person name="Hamidou F."/>
            <person name="Sanogo M.D."/>
            <person name="Zwaenepoel A."/>
            <person name="Wallace J."/>
            <person name="Van De Peer Y."/>
            <person name="Van Deynze A."/>
        </authorList>
    </citation>
    <scope>NUCLEOTIDE SEQUENCE</scope>
    <source>
        <tissue evidence="1">Leaves</tissue>
    </source>
</reference>
<dbReference type="AlphaFoldDB" id="A0A835FIM1"/>
<organism evidence="1 2">
    <name type="scientific">Digitaria exilis</name>
    <dbReference type="NCBI Taxonomy" id="1010633"/>
    <lineage>
        <taxon>Eukaryota</taxon>
        <taxon>Viridiplantae</taxon>
        <taxon>Streptophyta</taxon>
        <taxon>Embryophyta</taxon>
        <taxon>Tracheophyta</taxon>
        <taxon>Spermatophyta</taxon>
        <taxon>Magnoliopsida</taxon>
        <taxon>Liliopsida</taxon>
        <taxon>Poales</taxon>
        <taxon>Poaceae</taxon>
        <taxon>PACMAD clade</taxon>
        <taxon>Panicoideae</taxon>
        <taxon>Panicodae</taxon>
        <taxon>Paniceae</taxon>
        <taxon>Anthephorinae</taxon>
        <taxon>Digitaria</taxon>
    </lineage>
</organism>
<name>A0A835FIM1_9POAL</name>
<gene>
    <name evidence="1" type="ORF">HU200_010484</name>
</gene>
<accession>A0A835FIM1</accession>
<dbReference type="Proteomes" id="UP000636709">
    <property type="component" value="Unassembled WGS sequence"/>
</dbReference>
<proteinExistence type="predicted"/>
<comment type="caution">
    <text evidence="1">The sequence shown here is derived from an EMBL/GenBank/DDBJ whole genome shotgun (WGS) entry which is preliminary data.</text>
</comment>
<sequence>MTEWLMESLRKDANRGGSAPWETGSGKAVCGTHQTVAFDRAWWGRVPDATPLLLRKLASQLLVTLRNRAKKLKGFLFGKRQFY</sequence>
<dbReference type="EMBL" id="JACEFO010000718">
    <property type="protein sequence ID" value="KAF8759436.1"/>
    <property type="molecule type" value="Genomic_DNA"/>
</dbReference>
<keyword evidence="2" id="KW-1185">Reference proteome</keyword>
<protein>
    <submittedName>
        <fullName evidence="1">Uncharacterized protein</fullName>
    </submittedName>
</protein>
<evidence type="ECO:0000313" key="2">
    <source>
        <dbReference type="Proteomes" id="UP000636709"/>
    </source>
</evidence>
<evidence type="ECO:0000313" key="1">
    <source>
        <dbReference type="EMBL" id="KAF8759436.1"/>
    </source>
</evidence>